<dbReference type="InterPro" id="IPR000182">
    <property type="entry name" value="GNAT_dom"/>
</dbReference>
<dbReference type="SUPFAM" id="SSF55729">
    <property type="entry name" value="Acyl-CoA N-acyltransferases (Nat)"/>
    <property type="match status" value="1"/>
</dbReference>
<evidence type="ECO:0000259" key="1">
    <source>
        <dbReference type="PROSITE" id="PS51186"/>
    </source>
</evidence>
<keyword evidence="3" id="KW-1185">Reference proteome</keyword>
<keyword evidence="2" id="KW-0808">Transferase</keyword>
<keyword evidence="2" id="KW-0012">Acyltransferase</keyword>
<dbReference type="PANTHER" id="PTHR42791:SF1">
    <property type="entry name" value="N-ACETYLTRANSFERASE DOMAIN-CONTAINING PROTEIN"/>
    <property type="match status" value="1"/>
</dbReference>
<dbReference type="RefSeq" id="WP_330131838.1">
    <property type="nucleotide sequence ID" value="NZ_JAUTXY010000001.1"/>
</dbReference>
<organism evidence="2 3">
    <name type="scientific">Rhodococcus artemisiae</name>
    <dbReference type="NCBI Taxonomy" id="714159"/>
    <lineage>
        <taxon>Bacteria</taxon>
        <taxon>Bacillati</taxon>
        <taxon>Actinomycetota</taxon>
        <taxon>Actinomycetes</taxon>
        <taxon>Mycobacteriales</taxon>
        <taxon>Nocardiaceae</taxon>
        <taxon>Rhodococcus</taxon>
    </lineage>
</organism>
<dbReference type="EMBL" id="JAUTXY010000001">
    <property type="protein sequence ID" value="MEE2056593.1"/>
    <property type="molecule type" value="Genomic_DNA"/>
</dbReference>
<protein>
    <submittedName>
        <fullName evidence="2">GNAT family N-acetyltransferase</fullName>
        <ecNumber evidence="2">2.3.1.-</ecNumber>
    </submittedName>
</protein>
<reference evidence="2 3" key="1">
    <citation type="submission" date="2023-07" db="EMBL/GenBank/DDBJ databases">
        <authorList>
            <person name="Girao M."/>
            <person name="Carvalho M.F."/>
        </authorList>
    </citation>
    <scope>NUCLEOTIDE SEQUENCE [LARGE SCALE GENOMIC DNA]</scope>
    <source>
        <strain evidence="2 3">YIM65754</strain>
    </source>
</reference>
<evidence type="ECO:0000313" key="3">
    <source>
        <dbReference type="Proteomes" id="UP001336020"/>
    </source>
</evidence>
<dbReference type="GO" id="GO:0016746">
    <property type="term" value="F:acyltransferase activity"/>
    <property type="evidence" value="ECO:0007669"/>
    <property type="project" value="UniProtKB-KW"/>
</dbReference>
<dbReference type="InterPro" id="IPR052523">
    <property type="entry name" value="Trichothecene_AcTrans"/>
</dbReference>
<gene>
    <name evidence="2" type="ORF">Q7514_03495</name>
</gene>
<dbReference type="PANTHER" id="PTHR42791">
    <property type="entry name" value="GNAT FAMILY ACETYLTRANSFERASE"/>
    <property type="match status" value="1"/>
</dbReference>
<dbReference type="EC" id="2.3.1.-" evidence="2"/>
<comment type="caution">
    <text evidence="2">The sequence shown here is derived from an EMBL/GenBank/DDBJ whole genome shotgun (WGS) entry which is preliminary data.</text>
</comment>
<dbReference type="Proteomes" id="UP001336020">
    <property type="component" value="Unassembled WGS sequence"/>
</dbReference>
<accession>A0ABU7L4Y1</accession>
<sequence length="201" mass="22046">MTVTVRAATRSDLPALAAVFADAFFDDPVFSWMFPDDGSRSRRSGRFFEAEARHHMLALGGTEIAELDGRVGGAAMWAPPDRWRAPMGATLRMMPGLLRALGRHAARGQAVDDALEAAHPEEPHWYLSTIGTASYARGAGCGTALLKSRLDRIDAEHAPAYLESSKQENVPYYERFGFTVTGEIRIPRGGPTLSAMWREPQ</sequence>
<dbReference type="PROSITE" id="PS51186">
    <property type="entry name" value="GNAT"/>
    <property type="match status" value="1"/>
</dbReference>
<feature type="domain" description="N-acetyltransferase" evidence="1">
    <location>
        <begin position="3"/>
        <end position="199"/>
    </location>
</feature>
<evidence type="ECO:0000313" key="2">
    <source>
        <dbReference type="EMBL" id="MEE2056593.1"/>
    </source>
</evidence>
<dbReference type="InterPro" id="IPR016181">
    <property type="entry name" value="Acyl_CoA_acyltransferase"/>
</dbReference>
<dbReference type="Gene3D" id="3.40.630.30">
    <property type="match status" value="1"/>
</dbReference>
<proteinExistence type="predicted"/>
<name>A0ABU7L4Y1_9NOCA</name>
<dbReference type="Pfam" id="PF13673">
    <property type="entry name" value="Acetyltransf_10"/>
    <property type="match status" value="1"/>
</dbReference>